<name>A0A5B8JA00_9ACTN</name>
<dbReference type="OrthoDB" id="3416645at2"/>
<proteinExistence type="predicted"/>
<evidence type="ECO:0000313" key="2">
    <source>
        <dbReference type="Proteomes" id="UP000320580"/>
    </source>
</evidence>
<reference evidence="1 2" key="1">
    <citation type="submission" date="2019-07" db="EMBL/GenBank/DDBJ databases">
        <authorList>
            <person name="Zhu P."/>
        </authorList>
    </citation>
    <scope>NUCLEOTIDE SEQUENCE [LARGE SCALE GENOMIC DNA]</scope>
    <source>
        <strain evidence="1 2">SSL-25</strain>
    </source>
</reference>
<evidence type="ECO:0008006" key="3">
    <source>
        <dbReference type="Google" id="ProtNLM"/>
    </source>
</evidence>
<gene>
    <name evidence="1" type="ORF">FQU76_21465</name>
</gene>
<organism evidence="1 2">
    <name type="scientific">Streptomyces qinzhouensis</name>
    <dbReference type="NCBI Taxonomy" id="2599401"/>
    <lineage>
        <taxon>Bacteria</taxon>
        <taxon>Bacillati</taxon>
        <taxon>Actinomycetota</taxon>
        <taxon>Actinomycetes</taxon>
        <taxon>Kitasatosporales</taxon>
        <taxon>Streptomycetaceae</taxon>
        <taxon>Streptomyces</taxon>
    </lineage>
</organism>
<sequence length="582" mass="61288">MRIERHEVEPGVVAGALNGFAERIALDVRMVEHDPRPADGWRRVAESLLGYAAARSVAHPGLTDPDARAAFESAAAAAVGSVALASGRGGLFRIGYTGSVIGAPDGGPGRPAAVRPGVWLTAFLLSFVAGTSDEYGRLFADTAAPLAGHEARPDVALVHALLIHVHGRVEGAPGARPGPERTSLIAALCDRIDPDPALGRQYRAALVTLRALAAGDEAGFVRALAAQLLEHRAVEASYASPTLTGLLPLEAIALAAMAVRWHGWVLPVDSAYLPYGPVSGFLAPRGRVGPYGRDKDAGAVAASAAGPLVVDRPEHPYAWNEDISAFEGYLGRELARFRDPGEHPAEAANVLKHLTHGHLSVFLHRVAADASGRHPGLPGVLRIATEAGAAAFRLARAPEGSELSVTVAGTTRSLPARPDAAGEPWFWKQTAALALITGDRRSLADCVLVEPGFFTEESPLTAVAAYGAALHDYLRGVDPVPAMDRALSSGGYDPHRRPEPPAVLLSQLVEGDREGFALALADTLEAHRDHYATGDEADTNHAVLDLDALALVCHVRRMGWRPPVTSPYLPDRILDLGARLDG</sequence>
<protein>
    <recommendedName>
        <fullName evidence="3">Immunity 49 family protein</fullName>
    </recommendedName>
</protein>
<dbReference type="AlphaFoldDB" id="A0A5B8JA00"/>
<dbReference type="RefSeq" id="WP_146481974.1">
    <property type="nucleotide sequence ID" value="NZ_CP042266.1"/>
</dbReference>
<dbReference type="Pfam" id="PF15575">
    <property type="entry name" value="Imm49"/>
    <property type="match status" value="2"/>
</dbReference>
<dbReference type="InterPro" id="IPR029074">
    <property type="entry name" value="Imm49"/>
</dbReference>
<dbReference type="EMBL" id="CP042266">
    <property type="protein sequence ID" value="QDY78655.1"/>
    <property type="molecule type" value="Genomic_DNA"/>
</dbReference>
<dbReference type="Proteomes" id="UP000320580">
    <property type="component" value="Chromosome"/>
</dbReference>
<dbReference type="KEGG" id="sqz:FQU76_21465"/>
<evidence type="ECO:0000313" key="1">
    <source>
        <dbReference type="EMBL" id="QDY78655.1"/>
    </source>
</evidence>
<accession>A0A5B8JA00</accession>
<keyword evidence="2" id="KW-1185">Reference proteome</keyword>